<proteinExistence type="predicted"/>
<evidence type="ECO:0000313" key="3">
    <source>
        <dbReference type="Proteomes" id="UP000466442"/>
    </source>
</evidence>
<protein>
    <submittedName>
        <fullName evidence="2">Uncharacterized protein</fullName>
    </submittedName>
</protein>
<dbReference type="OrthoDB" id="116216at2759"/>
<gene>
    <name evidence="2" type="ORF">GE061_015770</name>
</gene>
<comment type="caution">
    <text evidence="2">The sequence shown here is derived from an EMBL/GenBank/DDBJ whole genome shotgun (WGS) entry which is preliminary data.</text>
</comment>
<dbReference type="Proteomes" id="UP000466442">
    <property type="component" value="Unassembled WGS sequence"/>
</dbReference>
<evidence type="ECO:0000313" key="2">
    <source>
        <dbReference type="EMBL" id="KAF6210015.1"/>
    </source>
</evidence>
<feature type="compositionally biased region" description="Low complexity" evidence="1">
    <location>
        <begin position="173"/>
        <end position="182"/>
    </location>
</feature>
<sequence length="265" mass="28858">MADDQIPEEGIPQPTPPIPDASGLEQVLGALLDRISHPPPTQGRLKFAVFDPATVAPKTWLRTSSIIVKNRVTNQSDLVLALTDAMKGAASEWFSDVVDDTLTWTLFQQQFEAKLLDHRAHGKGLIKGNNLDNNHSSKSGVQTPHFNHANQPLAPRAYSKPNNSNILNSYNHRSLSSSRAESGSAKHAIQLLTTGRTVSRTRTGLNSSLSSRAKDNKRDGEVSVSGATDVFAWARQRRGTSPKILAKLGFVSLRPHLTICLMNGD</sequence>
<feature type="region of interest" description="Disordered" evidence="1">
    <location>
        <begin position="1"/>
        <end position="20"/>
    </location>
</feature>
<feature type="compositionally biased region" description="Basic and acidic residues" evidence="1">
    <location>
        <begin position="212"/>
        <end position="221"/>
    </location>
</feature>
<evidence type="ECO:0000256" key="1">
    <source>
        <dbReference type="SAM" id="MobiDB-lite"/>
    </source>
</evidence>
<organism evidence="2 3">
    <name type="scientific">Apolygus lucorum</name>
    <name type="common">Small green plant bug</name>
    <name type="synonym">Lygocoris lucorum</name>
    <dbReference type="NCBI Taxonomy" id="248454"/>
    <lineage>
        <taxon>Eukaryota</taxon>
        <taxon>Metazoa</taxon>
        <taxon>Ecdysozoa</taxon>
        <taxon>Arthropoda</taxon>
        <taxon>Hexapoda</taxon>
        <taxon>Insecta</taxon>
        <taxon>Pterygota</taxon>
        <taxon>Neoptera</taxon>
        <taxon>Paraneoptera</taxon>
        <taxon>Hemiptera</taxon>
        <taxon>Heteroptera</taxon>
        <taxon>Panheteroptera</taxon>
        <taxon>Cimicomorpha</taxon>
        <taxon>Miridae</taxon>
        <taxon>Mirini</taxon>
        <taxon>Apolygus</taxon>
    </lineage>
</organism>
<keyword evidence="3" id="KW-1185">Reference proteome</keyword>
<feature type="compositionally biased region" description="Polar residues" evidence="1">
    <location>
        <begin position="130"/>
        <end position="150"/>
    </location>
</feature>
<dbReference type="EMBL" id="WIXP02000006">
    <property type="protein sequence ID" value="KAF6210015.1"/>
    <property type="molecule type" value="Genomic_DNA"/>
</dbReference>
<name>A0A8S9XR07_APOLU</name>
<reference evidence="2" key="1">
    <citation type="journal article" date="2021" name="Mol. Ecol. Resour.">
        <title>Apolygus lucorum genome provides insights into omnivorousness and mesophyll feeding.</title>
        <authorList>
            <person name="Liu Y."/>
            <person name="Liu H."/>
            <person name="Wang H."/>
            <person name="Huang T."/>
            <person name="Liu B."/>
            <person name="Yang B."/>
            <person name="Yin L."/>
            <person name="Li B."/>
            <person name="Zhang Y."/>
            <person name="Zhang S."/>
            <person name="Jiang F."/>
            <person name="Zhang X."/>
            <person name="Ren Y."/>
            <person name="Wang B."/>
            <person name="Wang S."/>
            <person name="Lu Y."/>
            <person name="Wu K."/>
            <person name="Fan W."/>
            <person name="Wang G."/>
        </authorList>
    </citation>
    <scope>NUCLEOTIDE SEQUENCE</scope>
    <source>
        <strain evidence="2">12Hb</strain>
    </source>
</reference>
<dbReference type="AlphaFoldDB" id="A0A8S9XR07"/>
<feature type="region of interest" description="Disordered" evidence="1">
    <location>
        <begin position="202"/>
        <end position="221"/>
    </location>
</feature>
<feature type="compositionally biased region" description="Polar residues" evidence="1">
    <location>
        <begin position="160"/>
        <end position="172"/>
    </location>
</feature>
<accession>A0A8S9XR07</accession>
<feature type="region of interest" description="Disordered" evidence="1">
    <location>
        <begin position="126"/>
        <end position="182"/>
    </location>
</feature>